<dbReference type="InterPro" id="IPR002762">
    <property type="entry name" value="CbiX-like"/>
</dbReference>
<keyword evidence="1" id="KW-0479">Metal-binding</keyword>
<dbReference type="Gene3D" id="3.40.50.1400">
    <property type="match status" value="1"/>
</dbReference>
<sequence>MISQSYVLAALLASSNLYVSSFQCGPRRKLSRSLNAAGNDDFDPLLSPHAYPNGTDNGKSAEKEETKEDDWSPMKLSTVKNDFEGASTDDYKVEKSIFTNDWSASDKGAVDIDDDANNEAYTASTTKKSDPDFFDPLLSPHAYPKGTDSGPVGTKKELKNKEKQKVGILLIDHGSKRASSNSRLEILAGIYAEKAADHHVIKFAHMEIAPPSIEDGIRAFCDEGITDVVCHPYFLSPGRHVLEDIPDLIEDAVTTMKSSGGAAVADLNVRTTEPVGSNMELMVGLISKMVGETLGEDEDEGYDPGFVKKKSRDMGALGGFFGEVQRMVDEQL</sequence>
<dbReference type="SUPFAM" id="SSF53800">
    <property type="entry name" value="Chelatase"/>
    <property type="match status" value="1"/>
</dbReference>
<gene>
    <name evidence="4" type="ORF">CDEB00056_LOCUS16921</name>
</gene>
<organism evidence="4">
    <name type="scientific">Chaetoceros debilis</name>
    <dbReference type="NCBI Taxonomy" id="122233"/>
    <lineage>
        <taxon>Eukaryota</taxon>
        <taxon>Sar</taxon>
        <taxon>Stramenopiles</taxon>
        <taxon>Ochrophyta</taxon>
        <taxon>Bacillariophyta</taxon>
        <taxon>Coscinodiscophyceae</taxon>
        <taxon>Chaetocerotophycidae</taxon>
        <taxon>Chaetocerotales</taxon>
        <taxon>Chaetocerotaceae</taxon>
        <taxon>Chaetoceros</taxon>
    </lineage>
</organism>
<evidence type="ECO:0000256" key="2">
    <source>
        <dbReference type="ARBA" id="ARBA00023239"/>
    </source>
</evidence>
<feature type="compositionally biased region" description="Basic and acidic residues" evidence="3">
    <location>
        <begin position="59"/>
        <end position="72"/>
    </location>
</feature>
<dbReference type="InterPro" id="IPR050963">
    <property type="entry name" value="Sirohydro_Cobaltochel/CbiX"/>
</dbReference>
<dbReference type="GO" id="GO:0016829">
    <property type="term" value="F:lyase activity"/>
    <property type="evidence" value="ECO:0007669"/>
    <property type="project" value="UniProtKB-KW"/>
</dbReference>
<dbReference type="GO" id="GO:0046872">
    <property type="term" value="F:metal ion binding"/>
    <property type="evidence" value="ECO:0007669"/>
    <property type="project" value="UniProtKB-KW"/>
</dbReference>
<dbReference type="PANTHER" id="PTHR33542:SF3">
    <property type="entry name" value="SIROHYDROCHLORIN FERROCHELATASE, CHLOROPLASTIC"/>
    <property type="match status" value="1"/>
</dbReference>
<dbReference type="EMBL" id="HBIO01021943">
    <property type="protein sequence ID" value="CAE0472068.1"/>
    <property type="molecule type" value="Transcribed_RNA"/>
</dbReference>
<dbReference type="Pfam" id="PF01903">
    <property type="entry name" value="CbiX"/>
    <property type="match status" value="1"/>
</dbReference>
<protein>
    <recommendedName>
        <fullName evidence="5">Sirohydrochlorin cobaltochelatase</fullName>
    </recommendedName>
</protein>
<dbReference type="AlphaFoldDB" id="A0A7S3QBR8"/>
<accession>A0A7S3QBR8</accession>
<dbReference type="CDD" id="cd03416">
    <property type="entry name" value="CbiX_SirB_N"/>
    <property type="match status" value="1"/>
</dbReference>
<proteinExistence type="predicted"/>
<evidence type="ECO:0000313" key="4">
    <source>
        <dbReference type="EMBL" id="CAE0472068.1"/>
    </source>
</evidence>
<evidence type="ECO:0008006" key="5">
    <source>
        <dbReference type="Google" id="ProtNLM"/>
    </source>
</evidence>
<name>A0A7S3QBR8_9STRA</name>
<feature type="region of interest" description="Disordered" evidence="3">
    <location>
        <begin position="132"/>
        <end position="155"/>
    </location>
</feature>
<evidence type="ECO:0000256" key="1">
    <source>
        <dbReference type="ARBA" id="ARBA00022723"/>
    </source>
</evidence>
<evidence type="ECO:0000256" key="3">
    <source>
        <dbReference type="SAM" id="MobiDB-lite"/>
    </source>
</evidence>
<feature type="region of interest" description="Disordered" evidence="3">
    <location>
        <begin position="41"/>
        <end position="75"/>
    </location>
</feature>
<reference evidence="4" key="1">
    <citation type="submission" date="2021-01" db="EMBL/GenBank/DDBJ databases">
        <authorList>
            <person name="Corre E."/>
            <person name="Pelletier E."/>
            <person name="Niang G."/>
            <person name="Scheremetjew M."/>
            <person name="Finn R."/>
            <person name="Kale V."/>
            <person name="Holt S."/>
            <person name="Cochrane G."/>
            <person name="Meng A."/>
            <person name="Brown T."/>
            <person name="Cohen L."/>
        </authorList>
    </citation>
    <scope>NUCLEOTIDE SEQUENCE</scope>
    <source>
        <strain evidence="4">MM31A-1</strain>
    </source>
</reference>
<keyword evidence="2" id="KW-0456">Lyase</keyword>
<dbReference type="PANTHER" id="PTHR33542">
    <property type="entry name" value="SIROHYDROCHLORIN FERROCHELATASE, CHLOROPLASTIC"/>
    <property type="match status" value="1"/>
</dbReference>